<sequence>REGGEHGIHGNSFVLAFLPEPAFSGDSPEGLFDNNDKKKKKKDVFSPHDHSL</sequence>
<feature type="compositionally biased region" description="Basic and acidic residues" evidence="1">
    <location>
        <begin position="43"/>
        <end position="52"/>
    </location>
</feature>
<comment type="caution">
    <text evidence="2">The sequence shown here is derived from an EMBL/GenBank/DDBJ whole genome shotgun (WGS) entry which is preliminary data.</text>
</comment>
<evidence type="ECO:0000256" key="1">
    <source>
        <dbReference type="SAM" id="MobiDB-lite"/>
    </source>
</evidence>
<name>A0ABC8S8I9_9AQUA</name>
<proteinExistence type="predicted"/>
<evidence type="ECO:0000313" key="3">
    <source>
        <dbReference type="Proteomes" id="UP001642360"/>
    </source>
</evidence>
<keyword evidence="3" id="KW-1185">Reference proteome</keyword>
<gene>
    <name evidence="2" type="ORF">ILEXP_LOCUS19680</name>
</gene>
<protein>
    <submittedName>
        <fullName evidence="2">Uncharacterized protein</fullName>
    </submittedName>
</protein>
<feature type="non-terminal residue" evidence="2">
    <location>
        <position position="1"/>
    </location>
</feature>
<organism evidence="2 3">
    <name type="scientific">Ilex paraguariensis</name>
    <name type="common">yerba mate</name>
    <dbReference type="NCBI Taxonomy" id="185542"/>
    <lineage>
        <taxon>Eukaryota</taxon>
        <taxon>Viridiplantae</taxon>
        <taxon>Streptophyta</taxon>
        <taxon>Embryophyta</taxon>
        <taxon>Tracheophyta</taxon>
        <taxon>Spermatophyta</taxon>
        <taxon>Magnoliopsida</taxon>
        <taxon>eudicotyledons</taxon>
        <taxon>Gunneridae</taxon>
        <taxon>Pentapetalae</taxon>
        <taxon>asterids</taxon>
        <taxon>campanulids</taxon>
        <taxon>Aquifoliales</taxon>
        <taxon>Aquifoliaceae</taxon>
        <taxon>Ilex</taxon>
    </lineage>
</organism>
<dbReference type="EMBL" id="CAUOFW020002147">
    <property type="protein sequence ID" value="CAK9151509.1"/>
    <property type="molecule type" value="Genomic_DNA"/>
</dbReference>
<dbReference type="AlphaFoldDB" id="A0ABC8S8I9"/>
<accession>A0ABC8S8I9</accession>
<evidence type="ECO:0000313" key="2">
    <source>
        <dbReference type="EMBL" id="CAK9151509.1"/>
    </source>
</evidence>
<dbReference type="Proteomes" id="UP001642360">
    <property type="component" value="Unassembled WGS sequence"/>
</dbReference>
<feature type="region of interest" description="Disordered" evidence="1">
    <location>
        <begin position="25"/>
        <end position="52"/>
    </location>
</feature>
<reference evidence="2 3" key="1">
    <citation type="submission" date="2024-02" db="EMBL/GenBank/DDBJ databases">
        <authorList>
            <person name="Vignale AGUSTIN F."/>
            <person name="Sosa J E."/>
            <person name="Modenutti C."/>
        </authorList>
    </citation>
    <scope>NUCLEOTIDE SEQUENCE [LARGE SCALE GENOMIC DNA]</scope>
</reference>